<keyword evidence="9" id="KW-1185">Reference proteome</keyword>
<evidence type="ECO:0000256" key="6">
    <source>
        <dbReference type="ARBA" id="ARBA00023315"/>
    </source>
</evidence>
<protein>
    <recommendedName>
        <fullName evidence="10">Lauroyl acyltransferase</fullName>
    </recommendedName>
</protein>
<dbReference type="Proteomes" id="UP000830055">
    <property type="component" value="Chromosome"/>
</dbReference>
<evidence type="ECO:0000256" key="4">
    <source>
        <dbReference type="ARBA" id="ARBA00022679"/>
    </source>
</evidence>
<organism evidence="8 9">
    <name type="scientific">Desulfofustis limnaeus</name>
    <dbReference type="NCBI Taxonomy" id="2740163"/>
    <lineage>
        <taxon>Bacteria</taxon>
        <taxon>Pseudomonadati</taxon>
        <taxon>Thermodesulfobacteriota</taxon>
        <taxon>Desulfobulbia</taxon>
        <taxon>Desulfobulbales</taxon>
        <taxon>Desulfocapsaceae</taxon>
        <taxon>Desulfofustis</taxon>
    </lineage>
</organism>
<dbReference type="EMBL" id="AP025516">
    <property type="protein sequence ID" value="BDD86306.1"/>
    <property type="molecule type" value="Genomic_DNA"/>
</dbReference>
<reference evidence="8 9" key="1">
    <citation type="submission" date="2022-01" db="EMBL/GenBank/DDBJ databases">
        <title>Desulfofustis limnae sp. nov., a novel mesophilic sulfate-reducing bacterium isolated from marsh soil.</title>
        <authorList>
            <person name="Watanabe M."/>
            <person name="Takahashi A."/>
            <person name="Kojima H."/>
            <person name="Fukui M."/>
        </authorList>
    </citation>
    <scope>NUCLEOTIDE SEQUENCE [LARGE SCALE GENOMIC DNA]</scope>
    <source>
        <strain evidence="8 9">PPLL</strain>
    </source>
</reference>
<name>A0ABN6M097_9BACT</name>
<keyword evidence="7" id="KW-0812">Transmembrane</keyword>
<dbReference type="PANTHER" id="PTHR30606">
    <property type="entry name" value="LIPID A BIOSYNTHESIS LAUROYL ACYLTRANSFERASE"/>
    <property type="match status" value="1"/>
</dbReference>
<evidence type="ECO:0000256" key="5">
    <source>
        <dbReference type="ARBA" id="ARBA00023136"/>
    </source>
</evidence>
<comment type="subcellular location">
    <subcellularLocation>
        <location evidence="1">Cell inner membrane</location>
    </subcellularLocation>
</comment>
<keyword evidence="6" id="KW-0012">Acyltransferase</keyword>
<evidence type="ECO:0000313" key="9">
    <source>
        <dbReference type="Proteomes" id="UP000830055"/>
    </source>
</evidence>
<feature type="transmembrane region" description="Helical" evidence="7">
    <location>
        <begin position="16"/>
        <end position="35"/>
    </location>
</feature>
<evidence type="ECO:0000256" key="3">
    <source>
        <dbReference type="ARBA" id="ARBA00022519"/>
    </source>
</evidence>
<evidence type="ECO:0000256" key="2">
    <source>
        <dbReference type="ARBA" id="ARBA00022475"/>
    </source>
</evidence>
<evidence type="ECO:0000313" key="8">
    <source>
        <dbReference type="EMBL" id="BDD86306.1"/>
    </source>
</evidence>
<dbReference type="PANTHER" id="PTHR30606:SF10">
    <property type="entry name" value="PHOSPHATIDYLINOSITOL MANNOSIDE ACYLTRANSFERASE"/>
    <property type="match status" value="1"/>
</dbReference>
<evidence type="ECO:0000256" key="7">
    <source>
        <dbReference type="SAM" id="Phobius"/>
    </source>
</evidence>
<dbReference type="RefSeq" id="WP_284153398.1">
    <property type="nucleotide sequence ID" value="NZ_AP025516.1"/>
</dbReference>
<evidence type="ECO:0000256" key="1">
    <source>
        <dbReference type="ARBA" id="ARBA00004533"/>
    </source>
</evidence>
<accession>A0ABN6M097</accession>
<dbReference type="CDD" id="cd07984">
    <property type="entry name" value="LPLAT_LABLAT-like"/>
    <property type="match status" value="1"/>
</dbReference>
<sequence length="290" mass="33325">MSGWFYRLLCLSGRVFGARLFALVARVVAVGYFLFSPRAGESRRFYAQLFPGKGWWFYQWCTFRQYQSFTTIHLDRFLRNRLGRPVSFTSTGWEKLTATLGGSGGILLMSHLGNWEMAAHLLRERQRHLPVVLYMGIKEREAIEGEQKEDLRRAGITIVGVERGAASPYSLVEGIACLRAGGIVSLAGDLLWSDQQRQVEVAFLGGRAYLPSTPYILALLTRAPLFAFFSFRRGPNSYDFSLSEPLSVQCRDRRERDEAIDRAAQHYADLLIEALRQHPFEWYHFERFLH</sequence>
<keyword evidence="4" id="KW-0808">Transferase</keyword>
<keyword evidence="3" id="KW-0997">Cell inner membrane</keyword>
<keyword evidence="5 7" id="KW-0472">Membrane</keyword>
<evidence type="ECO:0008006" key="10">
    <source>
        <dbReference type="Google" id="ProtNLM"/>
    </source>
</evidence>
<dbReference type="Pfam" id="PF03279">
    <property type="entry name" value="Lip_A_acyltrans"/>
    <property type="match status" value="1"/>
</dbReference>
<proteinExistence type="predicted"/>
<gene>
    <name evidence="8" type="ORF">DPPLL_06710</name>
</gene>
<keyword evidence="7" id="KW-1133">Transmembrane helix</keyword>
<keyword evidence="2" id="KW-1003">Cell membrane</keyword>
<dbReference type="InterPro" id="IPR004960">
    <property type="entry name" value="LipA_acyltrans"/>
</dbReference>